<dbReference type="KEGG" id="vih:AB0763_05685"/>
<dbReference type="PROSITE" id="PS51257">
    <property type="entry name" value="PROKAR_LIPOPROTEIN"/>
    <property type="match status" value="1"/>
</dbReference>
<evidence type="ECO:0000313" key="2">
    <source>
        <dbReference type="EMBL" id="XDK26128.1"/>
    </source>
</evidence>
<gene>
    <name evidence="2" type="ORF">AB0763_05685</name>
</gene>
<name>A0AB39HG66_9VIBR</name>
<feature type="chain" id="PRO_5044322455" description="Dystroglycan-type cadherin-like protein" evidence="1">
    <location>
        <begin position="19"/>
        <end position="500"/>
    </location>
</feature>
<protein>
    <recommendedName>
        <fullName evidence="3">Dystroglycan-type cadherin-like protein</fullName>
    </recommendedName>
</protein>
<organism evidence="2">
    <name type="scientific">Vibrio sp. HB236076</name>
    <dbReference type="NCBI Taxonomy" id="3232307"/>
    <lineage>
        <taxon>Bacteria</taxon>
        <taxon>Pseudomonadati</taxon>
        <taxon>Pseudomonadota</taxon>
        <taxon>Gammaproteobacteria</taxon>
        <taxon>Vibrionales</taxon>
        <taxon>Vibrionaceae</taxon>
        <taxon>Vibrio</taxon>
    </lineage>
</organism>
<dbReference type="AlphaFoldDB" id="A0AB39HG66"/>
<keyword evidence="1" id="KW-0732">Signal</keyword>
<evidence type="ECO:0008006" key="3">
    <source>
        <dbReference type="Google" id="ProtNLM"/>
    </source>
</evidence>
<dbReference type="EMBL" id="CP162601">
    <property type="protein sequence ID" value="XDK26128.1"/>
    <property type="molecule type" value="Genomic_DNA"/>
</dbReference>
<proteinExistence type="predicted"/>
<feature type="signal peptide" evidence="1">
    <location>
        <begin position="1"/>
        <end position="18"/>
    </location>
</feature>
<sequence length="500" mass="54418">MKKQTMLPLAALVSAVLAGCGGGSGGGGGGSSASTTNYSIEFVYTEESDTLVNNAQIYDRVVDTDTGEVTGYLYAYDIGSALDNNISIKFSDSDGIVQSTESIDDGSITFTDADIPDDGFVTIVEVSNGTDYATTFSKGYLEANANLTSMVLTVQTQLNADNYNEVTGSNNLTVESVDSSYSSNGDIGGRDIEASKFYTSTIDAYTTNSLSVSSSDGFYALSDDITSVAQYSDDAQQELLQYAFDDWGTDTITMTYADDSDTFTPNNFYDTVTIGIEYKDTYKSLSELDASTDNETLTYYHPSDAGDDENWYVYASGSDINSAGWSAGFNQHIDESTWDVTVDEASLFTGMVSLGDSTDSSLNTDGAIEVDTSNSIQISEDNIALVRVAWRNGNSDNPLLKQHTLYTEANEEGIYILPNIVDIDTDDISGVTIQENYWFTAESGDLDSRYAMTRFFPSSDDSWDFNDTIEQDYHALLLTESTRHELEAESFTVNYLALEH</sequence>
<evidence type="ECO:0000256" key="1">
    <source>
        <dbReference type="SAM" id="SignalP"/>
    </source>
</evidence>
<accession>A0AB39HG66</accession>
<reference evidence="2" key="1">
    <citation type="submission" date="2024-07" db="EMBL/GenBank/DDBJ databases">
        <title>Genome Analysis of a Potential Novel Vibrio Species Secreting pH- and Thermo-stable Alginate Lyase and its Application in Producing Alginate Oligosaccharides.</title>
        <authorList>
            <person name="Huang H."/>
            <person name="Bao K."/>
        </authorList>
    </citation>
    <scope>NUCLEOTIDE SEQUENCE</scope>
    <source>
        <strain evidence="2">HB236076</strain>
    </source>
</reference>
<dbReference type="RefSeq" id="WP_306101704.1">
    <property type="nucleotide sequence ID" value="NZ_CP162601.1"/>
</dbReference>